<organism evidence="2 3">
    <name type="scientific">Arachis hypogaea</name>
    <name type="common">Peanut</name>
    <dbReference type="NCBI Taxonomy" id="3818"/>
    <lineage>
        <taxon>Eukaryota</taxon>
        <taxon>Viridiplantae</taxon>
        <taxon>Streptophyta</taxon>
        <taxon>Embryophyta</taxon>
        <taxon>Tracheophyta</taxon>
        <taxon>Spermatophyta</taxon>
        <taxon>Magnoliopsida</taxon>
        <taxon>eudicotyledons</taxon>
        <taxon>Gunneridae</taxon>
        <taxon>Pentapetalae</taxon>
        <taxon>rosids</taxon>
        <taxon>fabids</taxon>
        <taxon>Fabales</taxon>
        <taxon>Fabaceae</taxon>
        <taxon>Papilionoideae</taxon>
        <taxon>50 kb inversion clade</taxon>
        <taxon>dalbergioids sensu lato</taxon>
        <taxon>Dalbergieae</taxon>
        <taxon>Pterocarpus clade</taxon>
        <taxon>Arachis</taxon>
    </lineage>
</organism>
<reference evidence="2 3" key="1">
    <citation type="submission" date="2019-01" db="EMBL/GenBank/DDBJ databases">
        <title>Sequencing of cultivated peanut Arachis hypogaea provides insights into genome evolution and oil improvement.</title>
        <authorList>
            <person name="Chen X."/>
        </authorList>
    </citation>
    <scope>NUCLEOTIDE SEQUENCE [LARGE SCALE GENOMIC DNA]</scope>
    <source>
        <strain evidence="3">cv. Fuhuasheng</strain>
        <tissue evidence="2">Leaves</tissue>
    </source>
</reference>
<dbReference type="GO" id="GO:0009507">
    <property type="term" value="C:chloroplast"/>
    <property type="evidence" value="ECO:0007669"/>
    <property type="project" value="TreeGrafter"/>
</dbReference>
<protein>
    <submittedName>
        <fullName evidence="2">Uncharacterized protein</fullName>
    </submittedName>
</protein>
<dbReference type="STRING" id="3818.A0A444Z2E0"/>
<keyword evidence="3" id="KW-1185">Reference proteome</keyword>
<name>A0A444Z2E0_ARAHY</name>
<feature type="compositionally biased region" description="Low complexity" evidence="1">
    <location>
        <begin position="12"/>
        <end position="22"/>
    </location>
</feature>
<dbReference type="EMBL" id="SDMP01000015">
    <property type="protein sequence ID" value="RYR08336.1"/>
    <property type="molecule type" value="Genomic_DNA"/>
</dbReference>
<evidence type="ECO:0000256" key="1">
    <source>
        <dbReference type="SAM" id="MobiDB-lite"/>
    </source>
</evidence>
<accession>A0A444Z2E0</accession>
<comment type="caution">
    <text evidence="2">The sequence shown here is derived from an EMBL/GenBank/DDBJ whole genome shotgun (WGS) entry which is preliminary data.</text>
</comment>
<dbReference type="AlphaFoldDB" id="A0A444Z2E0"/>
<gene>
    <name evidence="2" type="ORF">Ahy_B05g075981</name>
</gene>
<proteinExistence type="predicted"/>
<dbReference type="PANTHER" id="PTHR35756:SF1">
    <property type="entry name" value="OS05G0337400 PROTEIN"/>
    <property type="match status" value="1"/>
</dbReference>
<dbReference type="PANTHER" id="PTHR35756">
    <property type="entry name" value="OS05G0337400 PROTEIN"/>
    <property type="match status" value="1"/>
</dbReference>
<evidence type="ECO:0000313" key="2">
    <source>
        <dbReference type="EMBL" id="RYR08336.1"/>
    </source>
</evidence>
<sequence>MATLSFHSIPFSSSTLPTPSSSSSSSLAFRTFFPFQNSKLFLPRRARTTCNNTNNNRRSRWLFVTKAVEEEVQQQQQQEEATTEQQPVVVPVSPSDTLTMFFQAEGTMSESAIPTVSKALEDDDEEIKEGVDRGVRHGLSIYAGPCELAGICNSYFMNVLDSAYALRNKCKFVIWGKRGKASEVACVLVELFLSLHSTFPSFSDIEGVASLKVQVLEGLATVELKKQTTVQATGVASSLVETIQGSGFKLQTLNLSFDEEYVAAE</sequence>
<feature type="region of interest" description="Disordered" evidence="1">
    <location>
        <begin position="1"/>
        <end position="22"/>
    </location>
</feature>
<evidence type="ECO:0000313" key="3">
    <source>
        <dbReference type="Proteomes" id="UP000289738"/>
    </source>
</evidence>
<dbReference type="Proteomes" id="UP000289738">
    <property type="component" value="Chromosome B05"/>
</dbReference>